<dbReference type="EMBL" id="JBJUIK010000009">
    <property type="protein sequence ID" value="KAL3518893.1"/>
    <property type="molecule type" value="Genomic_DNA"/>
</dbReference>
<dbReference type="Proteomes" id="UP001630127">
    <property type="component" value="Unassembled WGS sequence"/>
</dbReference>
<reference evidence="1 2" key="1">
    <citation type="submission" date="2024-11" db="EMBL/GenBank/DDBJ databases">
        <title>A near-complete genome assembly of Cinchona calisaya.</title>
        <authorList>
            <person name="Lian D.C."/>
            <person name="Zhao X.W."/>
            <person name="Wei L."/>
        </authorList>
    </citation>
    <scope>NUCLEOTIDE SEQUENCE [LARGE SCALE GENOMIC DNA]</scope>
    <source>
        <tissue evidence="1">Nenye</tissue>
    </source>
</reference>
<proteinExistence type="predicted"/>
<comment type="caution">
    <text evidence="1">The sequence shown here is derived from an EMBL/GenBank/DDBJ whole genome shotgun (WGS) entry which is preliminary data.</text>
</comment>
<sequence>MDSTYLHNEIHPCYVLQGRSSSPTWRRMLAVKDLVEPNISVKVWKRDSWVLDLIKYCYPSFDLNWPQHKA</sequence>
<organism evidence="1 2">
    <name type="scientific">Cinchona calisaya</name>
    <dbReference type="NCBI Taxonomy" id="153742"/>
    <lineage>
        <taxon>Eukaryota</taxon>
        <taxon>Viridiplantae</taxon>
        <taxon>Streptophyta</taxon>
        <taxon>Embryophyta</taxon>
        <taxon>Tracheophyta</taxon>
        <taxon>Spermatophyta</taxon>
        <taxon>Magnoliopsida</taxon>
        <taxon>eudicotyledons</taxon>
        <taxon>Gunneridae</taxon>
        <taxon>Pentapetalae</taxon>
        <taxon>asterids</taxon>
        <taxon>lamiids</taxon>
        <taxon>Gentianales</taxon>
        <taxon>Rubiaceae</taxon>
        <taxon>Cinchonoideae</taxon>
        <taxon>Cinchoneae</taxon>
        <taxon>Cinchona</taxon>
    </lineage>
</organism>
<evidence type="ECO:0000313" key="2">
    <source>
        <dbReference type="Proteomes" id="UP001630127"/>
    </source>
</evidence>
<accession>A0ABD2ZHM8</accession>
<keyword evidence="2" id="KW-1185">Reference proteome</keyword>
<name>A0ABD2ZHM8_9GENT</name>
<evidence type="ECO:0000313" key="1">
    <source>
        <dbReference type="EMBL" id="KAL3518893.1"/>
    </source>
</evidence>
<dbReference type="AlphaFoldDB" id="A0ABD2ZHM8"/>
<gene>
    <name evidence="1" type="ORF">ACH5RR_021482</name>
</gene>
<protein>
    <submittedName>
        <fullName evidence="1">Uncharacterized protein</fullName>
    </submittedName>
</protein>